<dbReference type="SUPFAM" id="SSF52768">
    <property type="entry name" value="Arginase/deacetylase"/>
    <property type="match status" value="1"/>
</dbReference>
<dbReference type="InterPro" id="IPR037138">
    <property type="entry name" value="His_deacetylse_dom_sf"/>
</dbReference>
<proteinExistence type="predicted"/>
<dbReference type="Proteomes" id="UP000818624">
    <property type="component" value="Chromosome 2"/>
</dbReference>
<protein>
    <submittedName>
        <fullName evidence="3">Histone deacetylase</fullName>
        <ecNumber evidence="3">3.5.1.98</ecNumber>
    </submittedName>
</protein>
<evidence type="ECO:0000259" key="2">
    <source>
        <dbReference type="Pfam" id="PF00850"/>
    </source>
</evidence>
<dbReference type="PANTHER" id="PTHR47558">
    <property type="entry name" value="HISTONE DEACETYLASE HOS3"/>
    <property type="match status" value="1"/>
</dbReference>
<feature type="region of interest" description="Disordered" evidence="1">
    <location>
        <begin position="64"/>
        <end position="95"/>
    </location>
</feature>
<evidence type="ECO:0000313" key="4">
    <source>
        <dbReference type="Proteomes" id="UP000818624"/>
    </source>
</evidence>
<reference evidence="3 4" key="1">
    <citation type="journal article" date="2020" name="Elife">
        <title>Loss of centromere function drives karyotype evolution in closely related Malassezia species.</title>
        <authorList>
            <person name="Sankaranarayanan S.R."/>
            <person name="Ianiri G."/>
            <person name="Coelho M.A."/>
            <person name="Reza M.H."/>
            <person name="Thimmappa B.C."/>
            <person name="Ganguly P."/>
            <person name="Vadnala R.N."/>
            <person name="Sun S."/>
            <person name="Siddharthan R."/>
            <person name="Tellgren-Roth C."/>
            <person name="Dawson T.L."/>
            <person name="Heitman J."/>
            <person name="Sanyal K."/>
        </authorList>
    </citation>
    <scope>NUCLEOTIDE SEQUENCE [LARGE SCALE GENOMIC DNA]</scope>
    <source>
        <strain evidence="3">CBS14141</strain>
    </source>
</reference>
<dbReference type="Gene3D" id="3.40.800.20">
    <property type="entry name" value="Histone deacetylase domain"/>
    <property type="match status" value="1"/>
</dbReference>
<feature type="region of interest" description="Disordered" evidence="1">
    <location>
        <begin position="749"/>
        <end position="831"/>
    </location>
</feature>
<evidence type="ECO:0000256" key="1">
    <source>
        <dbReference type="SAM" id="MobiDB-lite"/>
    </source>
</evidence>
<feature type="region of interest" description="Disordered" evidence="1">
    <location>
        <begin position="1"/>
        <end position="42"/>
    </location>
</feature>
<dbReference type="GO" id="GO:0141221">
    <property type="term" value="F:histone deacetylase activity, hydrolytic mechanism"/>
    <property type="evidence" value="ECO:0007669"/>
    <property type="project" value="UniProtKB-EC"/>
</dbReference>
<dbReference type="InterPro" id="IPR000286">
    <property type="entry name" value="HDACs"/>
</dbReference>
<feature type="compositionally biased region" description="Low complexity" evidence="1">
    <location>
        <begin position="781"/>
        <end position="798"/>
    </location>
</feature>
<feature type="domain" description="Histone deacetylase" evidence="2">
    <location>
        <begin position="299"/>
        <end position="622"/>
    </location>
</feature>
<dbReference type="PANTHER" id="PTHR47558:SF1">
    <property type="entry name" value="HISTONE DEACETYLASE HOS3"/>
    <property type="match status" value="1"/>
</dbReference>
<name>A0ABY8EQ04_MALFU</name>
<dbReference type="PRINTS" id="PR01270">
    <property type="entry name" value="HDASUPER"/>
</dbReference>
<keyword evidence="4" id="KW-1185">Reference proteome</keyword>
<dbReference type="EC" id="3.5.1.98" evidence="3"/>
<sequence>MVFIVKLPARSASQRPLRTDDGEQVPSGTGDAHATEGDVPRAAPPVSVATWALNSAAAPVAQTGAVPRAADAPTTPPTADSAVPKREDAQETRDAPVQRTLDILLAPSVLRHRYVRGVDKSSIVERPERIRAVLLGIAGAFGLYDTMPKSAKAETPDDLAAMLSGMDMNKERPSEPPAMRVFVSGRSVALDDTEPALAYVHAHEPAAYDTATQYAPGSVAHGTTHLARLVQLGAQAPNAAPDRVQHRAAAGSDDSSSDGEGDVRMHPSEVPEQLPQGDLYLCGPHAAGAQDTHDGGSREAISHALGAAIDAVDRVVAGAQAAPPVRTDPELRPLAAAAALAADSAAAAAHASEHIPARRAFVLSRPPGHHCSGAEPQGFCWVNNAVVAAAHAHAAHGIDRVVVLDIDLHHGNGTQSLAWRINAEAVKADADRAARLAAHRRATRGRKQERRETYEQLCEDEVVVGRRALQICYTSLHDIDSFPCEDGDAEYVRNASVCLGGAHGQWIWNVHLATHRDDAEFDRLYTEKYAAILAKAREFARATHAHAPRTLVLISCGFDACTYEYPGMQRHGKHVPPAFYARFARDAAQLADEIADGKLVSLLEGGYSDRALTSGALAHVGALAGLDGSQHEQRPWSLDHLAQLERMAKRVGAAGTAAPGGVPASVGRRRTTQHAPWLVRASEYFAAFQHACGHAARPLDLAPSVPSTPRGGARGVLRGLDDTATPTRTHAGGHALRDRSVLRSRSQANLYADATPARTRARPPVPVRDEVPHTPTPGAPAAPHDAATPTPGAAAAAPTPTPKRQPDPANWVPGALPVESVPSTPVKPGGM</sequence>
<dbReference type="EMBL" id="CP046235">
    <property type="protein sequence ID" value="WFD47624.1"/>
    <property type="molecule type" value="Genomic_DNA"/>
</dbReference>
<dbReference type="InterPro" id="IPR023696">
    <property type="entry name" value="Ureohydrolase_dom_sf"/>
</dbReference>
<organism evidence="3 4">
    <name type="scientific">Malassezia furfur</name>
    <name type="common">Pityriasis versicolor infection agent</name>
    <name type="synonym">Pityrosporum furfur</name>
    <dbReference type="NCBI Taxonomy" id="55194"/>
    <lineage>
        <taxon>Eukaryota</taxon>
        <taxon>Fungi</taxon>
        <taxon>Dikarya</taxon>
        <taxon>Basidiomycota</taxon>
        <taxon>Ustilaginomycotina</taxon>
        <taxon>Malasseziomycetes</taxon>
        <taxon>Malasseziales</taxon>
        <taxon>Malasseziaceae</taxon>
        <taxon>Malassezia</taxon>
    </lineage>
</organism>
<accession>A0ABY8EQ04</accession>
<feature type="region of interest" description="Disordered" evidence="1">
    <location>
        <begin position="700"/>
        <end position="737"/>
    </location>
</feature>
<dbReference type="Pfam" id="PF00850">
    <property type="entry name" value="Hist_deacetyl"/>
    <property type="match status" value="1"/>
</dbReference>
<evidence type="ECO:0000313" key="3">
    <source>
        <dbReference type="EMBL" id="WFD47624.1"/>
    </source>
</evidence>
<dbReference type="InterPro" id="IPR023801">
    <property type="entry name" value="His_deacetylse_dom"/>
</dbReference>
<feature type="compositionally biased region" description="Low complexity" evidence="1">
    <location>
        <begin position="65"/>
        <end position="82"/>
    </location>
</feature>
<feature type="compositionally biased region" description="Basic and acidic residues" evidence="1">
    <location>
        <begin position="83"/>
        <end position="95"/>
    </location>
</feature>
<gene>
    <name evidence="3" type="primary">HOS3</name>
    <name evidence="3" type="ORF">GLX27_002276</name>
</gene>
<feature type="region of interest" description="Disordered" evidence="1">
    <location>
        <begin position="238"/>
        <end position="297"/>
    </location>
</feature>
<dbReference type="InterPro" id="IPR053244">
    <property type="entry name" value="HDAC_HD_type_1"/>
</dbReference>
<keyword evidence="3" id="KW-0378">Hydrolase</keyword>